<organism evidence="3 4">
    <name type="scientific">Polarella glacialis</name>
    <name type="common">Dinoflagellate</name>
    <dbReference type="NCBI Taxonomy" id="89957"/>
    <lineage>
        <taxon>Eukaryota</taxon>
        <taxon>Sar</taxon>
        <taxon>Alveolata</taxon>
        <taxon>Dinophyceae</taxon>
        <taxon>Suessiales</taxon>
        <taxon>Suessiaceae</taxon>
        <taxon>Polarella</taxon>
    </lineage>
</organism>
<feature type="compositionally biased region" description="Basic and acidic residues" evidence="1">
    <location>
        <begin position="397"/>
        <end position="410"/>
    </location>
</feature>
<feature type="non-terminal residue" evidence="3">
    <location>
        <position position="426"/>
    </location>
</feature>
<evidence type="ECO:0000256" key="1">
    <source>
        <dbReference type="SAM" id="MobiDB-lite"/>
    </source>
</evidence>
<dbReference type="Gene3D" id="3.90.1410.10">
    <property type="entry name" value="set domain protein methyltransferase, domain 1"/>
    <property type="match status" value="1"/>
</dbReference>
<sequence>MPSWVSEDTYDVLTLLRGLLGPDGFIHPNLRFAFSGGAGRGLFAARPLRRDEVLLQVPLKKILRKGSLAWSEAPGFKGSRKGLAEDEEIIVYLAALRKYGLYSEWYRYIRSLPQDPPNSTVSWRPEEVAALQGTPAHAPARALRRQLLRLCQRYVSWLTCEELRWASSLYWSRANTIALHPSTSSSVRSFHALLPAVDLLNFDAGSTNYFRMAGSSLVYIAGSDMAAGDEVLDNYGGGKNDTYLLAHYGFLHQDEAESYVSLGPLPLRPDGHRKLKKRILLSQPSDSLELKLRPGGDVEGASLLRLGLTVPEELSALTVQALLARSPLPAERFVRSELDSMTWLHNACDDGLRLLMRHNSSVDGLCDGTVKVLIGEYRARTARLWEDCVQVPQTVTEQRREKLRREERKLPPPRQLAESSSPVPSD</sequence>
<dbReference type="CDD" id="cd10527">
    <property type="entry name" value="SET_LSMT"/>
    <property type="match status" value="1"/>
</dbReference>
<dbReference type="InterPro" id="IPR046341">
    <property type="entry name" value="SET_dom_sf"/>
</dbReference>
<feature type="region of interest" description="Disordered" evidence="1">
    <location>
        <begin position="396"/>
        <end position="426"/>
    </location>
</feature>
<evidence type="ECO:0000259" key="2">
    <source>
        <dbReference type="PROSITE" id="PS50280"/>
    </source>
</evidence>
<dbReference type="InterPro" id="IPR050600">
    <property type="entry name" value="SETD3_SETD6_MTase"/>
</dbReference>
<reference evidence="3" key="1">
    <citation type="submission" date="2021-02" db="EMBL/GenBank/DDBJ databases">
        <authorList>
            <person name="Dougan E. K."/>
            <person name="Rhodes N."/>
            <person name="Thang M."/>
            <person name="Chan C."/>
        </authorList>
    </citation>
    <scope>NUCLEOTIDE SEQUENCE</scope>
</reference>
<feature type="compositionally biased region" description="Polar residues" evidence="1">
    <location>
        <begin position="417"/>
        <end position="426"/>
    </location>
</feature>
<dbReference type="Proteomes" id="UP000626109">
    <property type="component" value="Unassembled WGS sequence"/>
</dbReference>
<dbReference type="PROSITE" id="PS50280">
    <property type="entry name" value="SET"/>
    <property type="match status" value="1"/>
</dbReference>
<dbReference type="SUPFAM" id="SSF82199">
    <property type="entry name" value="SET domain"/>
    <property type="match status" value="1"/>
</dbReference>
<feature type="domain" description="SET" evidence="2">
    <location>
        <begin position="28"/>
        <end position="236"/>
    </location>
</feature>
<name>A0A813IQY5_POLGL</name>
<dbReference type="GO" id="GO:0016279">
    <property type="term" value="F:protein-lysine N-methyltransferase activity"/>
    <property type="evidence" value="ECO:0007669"/>
    <property type="project" value="TreeGrafter"/>
</dbReference>
<comment type="caution">
    <text evidence="3">The sequence shown here is derived from an EMBL/GenBank/DDBJ whole genome shotgun (WGS) entry which is preliminary data.</text>
</comment>
<accession>A0A813IQY5</accession>
<dbReference type="AlphaFoldDB" id="A0A813IQY5"/>
<protein>
    <recommendedName>
        <fullName evidence="2">SET domain-containing protein</fullName>
    </recommendedName>
</protein>
<dbReference type="InterPro" id="IPR001214">
    <property type="entry name" value="SET_dom"/>
</dbReference>
<gene>
    <name evidence="3" type="ORF">PGLA2088_LOCUS10398</name>
</gene>
<dbReference type="PANTHER" id="PTHR13271">
    <property type="entry name" value="UNCHARACTERIZED PUTATIVE METHYLTRANSFERASE"/>
    <property type="match status" value="1"/>
</dbReference>
<evidence type="ECO:0000313" key="3">
    <source>
        <dbReference type="EMBL" id="CAE8653422.1"/>
    </source>
</evidence>
<proteinExistence type="predicted"/>
<evidence type="ECO:0000313" key="4">
    <source>
        <dbReference type="Proteomes" id="UP000626109"/>
    </source>
</evidence>
<dbReference type="EMBL" id="CAJNNW010011679">
    <property type="protein sequence ID" value="CAE8653422.1"/>
    <property type="molecule type" value="Genomic_DNA"/>
</dbReference>